<dbReference type="OMA" id="HFEASRN"/>
<dbReference type="GO" id="GO:0046872">
    <property type="term" value="F:metal ion binding"/>
    <property type="evidence" value="ECO:0007669"/>
    <property type="project" value="UniProtKB-KW"/>
</dbReference>
<evidence type="ECO:0000256" key="4">
    <source>
        <dbReference type="ARBA" id="ARBA00022723"/>
    </source>
</evidence>
<dbReference type="PANTHER" id="PTHR16099:SF5">
    <property type="entry name" value="NUCLEOTIDE TRIPHOSPHATE DIPHOSPHATASE NUDT15"/>
    <property type="match status" value="1"/>
</dbReference>
<dbReference type="GO" id="GO:0006950">
    <property type="term" value="P:response to stress"/>
    <property type="evidence" value="ECO:0007669"/>
    <property type="project" value="UniProtKB-ARBA"/>
</dbReference>
<dbReference type="Pfam" id="PF00293">
    <property type="entry name" value="NUDIX"/>
    <property type="match status" value="1"/>
</dbReference>
<evidence type="ECO:0000256" key="8">
    <source>
        <dbReference type="RuleBase" id="RU003476"/>
    </source>
</evidence>
<organism evidence="10 11">
    <name type="scientific">Tetracentron sinense</name>
    <name type="common">Spur-leaf</name>
    <dbReference type="NCBI Taxonomy" id="13715"/>
    <lineage>
        <taxon>Eukaryota</taxon>
        <taxon>Viridiplantae</taxon>
        <taxon>Streptophyta</taxon>
        <taxon>Embryophyta</taxon>
        <taxon>Tracheophyta</taxon>
        <taxon>Spermatophyta</taxon>
        <taxon>Magnoliopsida</taxon>
        <taxon>Trochodendrales</taxon>
        <taxon>Trochodendraceae</taxon>
        <taxon>Tetracentron</taxon>
    </lineage>
</organism>
<dbReference type="GO" id="GO:0008413">
    <property type="term" value="F:8-oxo-7,8-dihydroguanosine triphosphate pyrophosphatase activity"/>
    <property type="evidence" value="ECO:0007669"/>
    <property type="project" value="UniProtKB-ARBA"/>
</dbReference>
<dbReference type="OrthoDB" id="447842at2759"/>
<accession>A0A835DDH8</accession>
<comment type="cofactor">
    <cofactor evidence="1">
        <name>Mn(2+)</name>
        <dbReference type="ChEBI" id="CHEBI:29035"/>
    </cofactor>
</comment>
<proteinExistence type="inferred from homology"/>
<keyword evidence="7" id="KW-0464">Manganese</keyword>
<evidence type="ECO:0000313" key="10">
    <source>
        <dbReference type="EMBL" id="KAF8399196.1"/>
    </source>
</evidence>
<comment type="similarity">
    <text evidence="3 8">Belongs to the Nudix hydrolase family.</text>
</comment>
<dbReference type="SUPFAM" id="SSF55811">
    <property type="entry name" value="Nudix"/>
    <property type="match status" value="1"/>
</dbReference>
<keyword evidence="11" id="KW-1185">Reference proteome</keyword>
<dbReference type="AlphaFoldDB" id="A0A835DDH8"/>
<dbReference type="PANTHER" id="PTHR16099">
    <property type="entry name" value="8-OXO-DGTP DIPHOSPHATES NUDT15"/>
    <property type="match status" value="1"/>
</dbReference>
<evidence type="ECO:0000256" key="3">
    <source>
        <dbReference type="ARBA" id="ARBA00005582"/>
    </source>
</evidence>
<evidence type="ECO:0000256" key="6">
    <source>
        <dbReference type="ARBA" id="ARBA00022842"/>
    </source>
</evidence>
<evidence type="ECO:0000313" key="11">
    <source>
        <dbReference type="Proteomes" id="UP000655225"/>
    </source>
</evidence>
<dbReference type="GO" id="GO:0005829">
    <property type="term" value="C:cytosol"/>
    <property type="evidence" value="ECO:0007669"/>
    <property type="project" value="TreeGrafter"/>
</dbReference>
<feature type="domain" description="Nudix hydrolase" evidence="9">
    <location>
        <begin position="5"/>
        <end position="139"/>
    </location>
</feature>
<reference evidence="10 11" key="1">
    <citation type="submission" date="2020-04" db="EMBL/GenBank/DDBJ databases">
        <title>Plant Genome Project.</title>
        <authorList>
            <person name="Zhang R.-G."/>
        </authorList>
    </citation>
    <scope>NUCLEOTIDE SEQUENCE [LARGE SCALE GENOMIC DNA]</scope>
    <source>
        <strain evidence="10">YNK0</strain>
        <tissue evidence="10">Leaf</tissue>
    </source>
</reference>
<dbReference type="EMBL" id="JABCRI010000010">
    <property type="protein sequence ID" value="KAF8399196.1"/>
    <property type="molecule type" value="Genomic_DNA"/>
</dbReference>
<dbReference type="Proteomes" id="UP000655225">
    <property type="component" value="Unassembled WGS sequence"/>
</dbReference>
<keyword evidence="5 8" id="KW-0378">Hydrolase</keyword>
<evidence type="ECO:0000256" key="5">
    <source>
        <dbReference type="ARBA" id="ARBA00022801"/>
    </source>
</evidence>
<dbReference type="CDD" id="cd04678">
    <property type="entry name" value="NUDIX_MTH2_Nudt15"/>
    <property type="match status" value="1"/>
</dbReference>
<name>A0A835DDH8_TETSI</name>
<comment type="caution">
    <text evidence="10">The sequence shown here is derived from an EMBL/GenBank/DDBJ whole genome shotgun (WGS) entry which is preliminary data.</text>
</comment>
<dbReference type="FunFam" id="3.90.79.10:FF:000034">
    <property type="entry name" value="Nucleotide triphosphate diphosphatase NUDT15"/>
    <property type="match status" value="1"/>
</dbReference>
<evidence type="ECO:0000256" key="2">
    <source>
        <dbReference type="ARBA" id="ARBA00001946"/>
    </source>
</evidence>
<dbReference type="InterPro" id="IPR020084">
    <property type="entry name" value="NUDIX_hydrolase_CS"/>
</dbReference>
<dbReference type="GO" id="GO:0035539">
    <property type="term" value="F:8-oxo-7,8-dihydrodeoxyguanosine triphosphate pyrophosphatase activity"/>
    <property type="evidence" value="ECO:0007669"/>
    <property type="project" value="TreeGrafter"/>
</dbReference>
<dbReference type="PROSITE" id="PS51462">
    <property type="entry name" value="NUDIX"/>
    <property type="match status" value="1"/>
</dbReference>
<dbReference type="InterPro" id="IPR015797">
    <property type="entry name" value="NUDIX_hydrolase-like_dom_sf"/>
</dbReference>
<dbReference type="InterPro" id="IPR000086">
    <property type="entry name" value="NUDIX_hydrolase_dom"/>
</dbReference>
<dbReference type="Gene3D" id="3.90.79.10">
    <property type="entry name" value="Nucleoside Triphosphate Pyrophosphohydrolase"/>
    <property type="match status" value="1"/>
</dbReference>
<keyword evidence="4" id="KW-0479">Metal-binding</keyword>
<dbReference type="InterPro" id="IPR020476">
    <property type="entry name" value="Nudix_hydrolase"/>
</dbReference>
<dbReference type="PROSITE" id="PS00893">
    <property type="entry name" value="NUDIX_BOX"/>
    <property type="match status" value="1"/>
</dbReference>
<evidence type="ECO:0000256" key="1">
    <source>
        <dbReference type="ARBA" id="ARBA00001936"/>
    </source>
</evidence>
<sequence>MERSAAVPGVAVVVFVIKGNTVLLGKRRSSIGDSTFALPGGHLEFGESWEECAARELKEETGLDIDNIEFLTVTNNILLEEAKPSHYVTIFMRSVMVDPCQIPQNLEPNKCDGWDWYPWNDLPKPLFRPLETMALSGFNPLPADGK</sequence>
<dbReference type="SMR" id="A0A835DDH8"/>
<dbReference type="PRINTS" id="PR00502">
    <property type="entry name" value="NUDIXFAMILY"/>
</dbReference>
<dbReference type="GO" id="GO:0006203">
    <property type="term" value="P:dGTP catabolic process"/>
    <property type="evidence" value="ECO:0007669"/>
    <property type="project" value="TreeGrafter"/>
</dbReference>
<protein>
    <recommendedName>
        <fullName evidence="9">Nudix hydrolase domain-containing protein</fullName>
    </recommendedName>
</protein>
<gene>
    <name evidence="10" type="ORF">HHK36_015061</name>
</gene>
<keyword evidence="6" id="KW-0460">Magnesium</keyword>
<evidence type="ECO:0000259" key="9">
    <source>
        <dbReference type="PROSITE" id="PS51462"/>
    </source>
</evidence>
<evidence type="ECO:0000256" key="7">
    <source>
        <dbReference type="ARBA" id="ARBA00023211"/>
    </source>
</evidence>
<comment type="cofactor">
    <cofactor evidence="2">
        <name>Mg(2+)</name>
        <dbReference type="ChEBI" id="CHEBI:18420"/>
    </cofactor>
</comment>